<accession>A0A9D9E683</accession>
<dbReference type="EMBL" id="JADIMP010000050">
    <property type="protein sequence ID" value="MBO8441322.1"/>
    <property type="molecule type" value="Genomic_DNA"/>
</dbReference>
<dbReference type="Pfam" id="PF16069">
    <property type="entry name" value="DUF4811"/>
    <property type="match status" value="1"/>
</dbReference>
<name>A0A9D9E683_9LACO</name>
<dbReference type="AlphaFoldDB" id="A0A9D9E683"/>
<sequence>MITVVLALSAIALFLSFVYLQNKGLRFILTILSGFIFLSSIACIGTNDVKHLGMHEVTITKKRRIYSAIPKININMIIFKNLGTQNKESIQLYANHPNQKKPSHTSANDYVTNKVVRTNNNKAYIKTRNKVWEYQNSTIKFWFKVPKENKEIIKQTNIFYIPNNWMYISANKASQLKKQMVKLKRSPKLQKMIKNQTKQYVAQQMQLAIQKDPSISQNKSKQKQLEKQFTKQLELKVMQSMLK</sequence>
<protein>
    <submittedName>
        <fullName evidence="1">DUF4811 domain-containing protein</fullName>
    </submittedName>
</protein>
<gene>
    <name evidence="1" type="ORF">IAA89_02620</name>
</gene>
<proteinExistence type="predicted"/>
<comment type="caution">
    <text evidence="1">The sequence shown here is derived from an EMBL/GenBank/DDBJ whole genome shotgun (WGS) entry which is preliminary data.</text>
</comment>
<evidence type="ECO:0000313" key="2">
    <source>
        <dbReference type="Proteomes" id="UP000823614"/>
    </source>
</evidence>
<dbReference type="Proteomes" id="UP000823614">
    <property type="component" value="Unassembled WGS sequence"/>
</dbReference>
<reference evidence="1" key="2">
    <citation type="journal article" date="2021" name="PeerJ">
        <title>Extensive microbial diversity within the chicken gut microbiome revealed by metagenomics and culture.</title>
        <authorList>
            <person name="Gilroy R."/>
            <person name="Ravi A."/>
            <person name="Getino M."/>
            <person name="Pursley I."/>
            <person name="Horton D.L."/>
            <person name="Alikhan N.F."/>
            <person name="Baker D."/>
            <person name="Gharbi K."/>
            <person name="Hall N."/>
            <person name="Watson M."/>
            <person name="Adriaenssens E.M."/>
            <person name="Foster-Nyarko E."/>
            <person name="Jarju S."/>
            <person name="Secka A."/>
            <person name="Antonio M."/>
            <person name="Oren A."/>
            <person name="Chaudhuri R.R."/>
            <person name="La Ragione R."/>
            <person name="Hildebrand F."/>
            <person name="Pallen M.J."/>
        </authorList>
    </citation>
    <scope>NUCLEOTIDE SEQUENCE</scope>
    <source>
        <strain evidence="1">C6-149</strain>
    </source>
</reference>
<reference evidence="1" key="1">
    <citation type="submission" date="2020-10" db="EMBL/GenBank/DDBJ databases">
        <authorList>
            <person name="Gilroy R."/>
        </authorList>
    </citation>
    <scope>NUCLEOTIDE SEQUENCE</scope>
    <source>
        <strain evidence="1">C6-149</strain>
    </source>
</reference>
<evidence type="ECO:0000313" key="1">
    <source>
        <dbReference type="EMBL" id="MBO8441322.1"/>
    </source>
</evidence>
<organism evidence="1 2">
    <name type="scientific">Candidatus Gallilactobacillus intestinavium</name>
    <dbReference type="NCBI Taxonomy" id="2840838"/>
    <lineage>
        <taxon>Bacteria</taxon>
        <taxon>Bacillati</taxon>
        <taxon>Bacillota</taxon>
        <taxon>Bacilli</taxon>
        <taxon>Lactobacillales</taxon>
        <taxon>Lactobacillaceae</taxon>
        <taxon>Lactobacillaceae incertae sedis</taxon>
        <taxon>Candidatus Gallilactobacillus</taxon>
    </lineage>
</organism>
<dbReference type="InterPro" id="IPR032083">
    <property type="entry name" value="DUF4811"/>
</dbReference>